<comment type="caution">
    <text evidence="4">The sequence shown here is derived from an EMBL/GenBank/DDBJ whole genome shotgun (WGS) entry which is preliminary data.</text>
</comment>
<dbReference type="InterPro" id="IPR000237">
    <property type="entry name" value="GRIP_dom"/>
</dbReference>
<dbReference type="Pfam" id="PF16704">
    <property type="entry name" value="Rab_bind"/>
    <property type="match status" value="1"/>
</dbReference>
<evidence type="ECO:0000256" key="2">
    <source>
        <dbReference type="SAM" id="MobiDB-lite"/>
    </source>
</evidence>
<gene>
    <name evidence="4" type="ORF">WR25_09584</name>
</gene>
<dbReference type="Pfam" id="PF01465">
    <property type="entry name" value="GRIP"/>
    <property type="match status" value="1"/>
</dbReference>
<evidence type="ECO:0000313" key="5">
    <source>
        <dbReference type="Proteomes" id="UP000218231"/>
    </source>
</evidence>
<dbReference type="OrthoDB" id="1926336at2759"/>
<dbReference type="EMBL" id="LIAE01007551">
    <property type="protein sequence ID" value="PAV78567.1"/>
    <property type="molecule type" value="Genomic_DNA"/>
</dbReference>
<sequence>MTDSSAGSSQGTNAGEGQKTQQKSKLDTLPREDLIRLLKKQVEQVKEIKQENAALKDKATSFDVEKGSMASELEDLQQKNRQLSRKIEELEEKQNFFNQVSTSEELMEKATAAELILKAKCEDLEFEVNELKLKMEAQKQQACRDQDEILALKTLRDELRSQLDDARNEASALRENRTAVDVFSLELKDYEIKVDQLGVELKESQAALNTAKSEVQSLELKLEEAKRGEETAQRECHDLRMKMDDIHRELCEEKIKCGELSSSVNELKTKLNSLTEERGSERMGLGRELAQSQQRMITLEEAIEALRDENQRLRSDRDAADAKANDIVKDYEAFKSRARFVLEQKAKSDVEETGNKEELEKLQNDLEEANKLVQSLRFDQTTYQEELKRLREQNVQLEKEARTNRRDADEAQIAMAKSMDEVRNFRAAMEKSSEECAQAKNSKNSLENELIELKIIRDKLEKSLASDRLRFDTELTELKTQLGDEKRRREEAIRQLDDAKKERASRPTPIAAVYPQFTDREPVHSHHTQSRDSPNSPTETQQPRAGSQMSSGKLSQEMTIGESAGGEPDRTLEDVLFGGEISDERILGLDALSPDSQTVGGSVDGLMKEIDRMGKQNEHLRELLSESEASVGRLNDQNTLLKEEIRRSQRNEEREKHLANTEYLKNVIVKFLTPERVKGEKKQLLPILDQMLRLSPPELDLLKKTAEQEELESEKSENQAAGGSWGWNLRWGGL</sequence>
<evidence type="ECO:0000256" key="1">
    <source>
        <dbReference type="SAM" id="Coils"/>
    </source>
</evidence>
<feature type="coiled-coil region" evidence="1">
    <location>
        <begin position="31"/>
        <end position="323"/>
    </location>
</feature>
<keyword evidence="5" id="KW-1185">Reference proteome</keyword>
<evidence type="ECO:0000259" key="3">
    <source>
        <dbReference type="PROSITE" id="PS50913"/>
    </source>
</evidence>
<dbReference type="Gene3D" id="1.10.287.1490">
    <property type="match status" value="1"/>
</dbReference>
<feature type="compositionally biased region" description="Basic and acidic residues" evidence="2">
    <location>
        <begin position="483"/>
        <end position="505"/>
    </location>
</feature>
<feature type="domain" description="GRIP" evidence="3">
    <location>
        <begin position="654"/>
        <end position="705"/>
    </location>
</feature>
<dbReference type="PROSITE" id="PS50913">
    <property type="entry name" value="GRIP"/>
    <property type="match status" value="1"/>
</dbReference>
<feature type="compositionally biased region" description="Polar residues" evidence="2">
    <location>
        <begin position="531"/>
        <end position="558"/>
    </location>
</feature>
<proteinExistence type="predicted"/>
<dbReference type="InterPro" id="IPR032023">
    <property type="entry name" value="GCC2_Rab_bind"/>
</dbReference>
<feature type="compositionally biased region" description="Basic and acidic residues" evidence="2">
    <location>
        <begin position="707"/>
        <end position="717"/>
    </location>
</feature>
<keyword evidence="1" id="KW-0175">Coiled coil</keyword>
<reference evidence="4 5" key="1">
    <citation type="journal article" date="2017" name="Curr. Biol.">
        <title>Genome architecture and evolution of a unichromosomal asexual nematode.</title>
        <authorList>
            <person name="Fradin H."/>
            <person name="Zegar C."/>
            <person name="Gutwein M."/>
            <person name="Lucas J."/>
            <person name="Kovtun M."/>
            <person name="Corcoran D."/>
            <person name="Baugh L.R."/>
            <person name="Kiontke K."/>
            <person name="Gunsalus K."/>
            <person name="Fitch D.H."/>
            <person name="Piano F."/>
        </authorList>
    </citation>
    <scope>NUCLEOTIDE SEQUENCE [LARGE SCALE GENOMIC DNA]</scope>
    <source>
        <strain evidence="4">PF1309</strain>
    </source>
</reference>
<dbReference type="Proteomes" id="UP000218231">
    <property type="component" value="Unassembled WGS sequence"/>
</dbReference>
<dbReference type="SMART" id="SM00755">
    <property type="entry name" value="Grip"/>
    <property type="match status" value="1"/>
</dbReference>
<accession>A0A2A2KXH9</accession>
<dbReference type="STRING" id="2018661.A0A2A2KXH9"/>
<feature type="compositionally biased region" description="Polar residues" evidence="2">
    <location>
        <begin position="1"/>
        <end position="23"/>
    </location>
</feature>
<feature type="region of interest" description="Disordered" evidence="2">
    <location>
        <begin position="1"/>
        <end position="28"/>
    </location>
</feature>
<feature type="region of interest" description="Disordered" evidence="2">
    <location>
        <begin position="483"/>
        <end position="571"/>
    </location>
</feature>
<feature type="coiled-coil region" evidence="1">
    <location>
        <begin position="603"/>
        <end position="651"/>
    </location>
</feature>
<protein>
    <recommendedName>
        <fullName evidence="3">GRIP domain-containing protein</fullName>
    </recommendedName>
</protein>
<dbReference type="AlphaFoldDB" id="A0A2A2KXH9"/>
<feature type="region of interest" description="Disordered" evidence="2">
    <location>
        <begin position="707"/>
        <end position="734"/>
    </location>
</feature>
<name>A0A2A2KXH9_9BILA</name>
<organism evidence="4 5">
    <name type="scientific">Diploscapter pachys</name>
    <dbReference type="NCBI Taxonomy" id="2018661"/>
    <lineage>
        <taxon>Eukaryota</taxon>
        <taxon>Metazoa</taxon>
        <taxon>Ecdysozoa</taxon>
        <taxon>Nematoda</taxon>
        <taxon>Chromadorea</taxon>
        <taxon>Rhabditida</taxon>
        <taxon>Rhabditina</taxon>
        <taxon>Rhabditomorpha</taxon>
        <taxon>Rhabditoidea</taxon>
        <taxon>Rhabditidae</taxon>
        <taxon>Diploscapter</taxon>
    </lineage>
</organism>
<dbReference type="EMBL" id="LIAE01007551">
    <property type="protein sequence ID" value="PAV78569.1"/>
    <property type="molecule type" value="Genomic_DNA"/>
</dbReference>
<evidence type="ECO:0000313" key="4">
    <source>
        <dbReference type="EMBL" id="PAV78567.1"/>
    </source>
</evidence>